<accession>A0AAJ7WLW2</accession>
<feature type="compositionally biased region" description="Basic and acidic residues" evidence="1">
    <location>
        <begin position="628"/>
        <end position="639"/>
    </location>
</feature>
<organism evidence="2 3">
    <name type="scientific">Petromyzon marinus</name>
    <name type="common">Sea lamprey</name>
    <dbReference type="NCBI Taxonomy" id="7757"/>
    <lineage>
        <taxon>Eukaryota</taxon>
        <taxon>Metazoa</taxon>
        <taxon>Chordata</taxon>
        <taxon>Craniata</taxon>
        <taxon>Vertebrata</taxon>
        <taxon>Cyclostomata</taxon>
        <taxon>Hyperoartia</taxon>
        <taxon>Petromyzontiformes</taxon>
        <taxon>Petromyzontidae</taxon>
        <taxon>Petromyzon</taxon>
    </lineage>
</organism>
<feature type="compositionally biased region" description="Low complexity" evidence="1">
    <location>
        <begin position="529"/>
        <end position="541"/>
    </location>
</feature>
<evidence type="ECO:0000313" key="2">
    <source>
        <dbReference type="Proteomes" id="UP001318040"/>
    </source>
</evidence>
<evidence type="ECO:0000256" key="1">
    <source>
        <dbReference type="SAM" id="MobiDB-lite"/>
    </source>
</evidence>
<feature type="compositionally biased region" description="Basic and acidic residues" evidence="1">
    <location>
        <begin position="77"/>
        <end position="89"/>
    </location>
</feature>
<feature type="region of interest" description="Disordered" evidence="1">
    <location>
        <begin position="529"/>
        <end position="704"/>
    </location>
</feature>
<evidence type="ECO:0000313" key="3">
    <source>
        <dbReference type="RefSeq" id="XP_032801338.1"/>
    </source>
</evidence>
<dbReference type="KEGG" id="pmrn:116938335"/>
<feature type="compositionally biased region" description="Low complexity" evidence="1">
    <location>
        <begin position="253"/>
        <end position="267"/>
    </location>
</feature>
<proteinExistence type="predicted"/>
<dbReference type="Proteomes" id="UP001318040">
    <property type="component" value="Unplaced"/>
</dbReference>
<dbReference type="AlphaFoldDB" id="A0AAJ7WLW2"/>
<gene>
    <name evidence="3" type="primary">LOC116938335</name>
</gene>
<reference evidence="3" key="1">
    <citation type="submission" date="2025-08" db="UniProtKB">
        <authorList>
            <consortium name="RefSeq"/>
        </authorList>
    </citation>
    <scope>IDENTIFICATION</scope>
    <source>
        <tissue evidence="3">Sperm</tissue>
    </source>
</reference>
<feature type="region of interest" description="Disordered" evidence="1">
    <location>
        <begin position="302"/>
        <end position="481"/>
    </location>
</feature>
<feature type="region of interest" description="Disordered" evidence="1">
    <location>
        <begin position="22"/>
        <end position="157"/>
    </location>
</feature>
<feature type="compositionally biased region" description="Low complexity" evidence="1">
    <location>
        <begin position="308"/>
        <end position="317"/>
    </location>
</feature>
<feature type="region of interest" description="Disordered" evidence="1">
    <location>
        <begin position="195"/>
        <end position="268"/>
    </location>
</feature>
<feature type="compositionally biased region" description="Basic and acidic residues" evidence="1">
    <location>
        <begin position="654"/>
        <end position="678"/>
    </location>
</feature>
<feature type="compositionally biased region" description="Basic and acidic residues" evidence="1">
    <location>
        <begin position="318"/>
        <end position="329"/>
    </location>
</feature>
<name>A0AAJ7WLW2_PETMA</name>
<dbReference type="RefSeq" id="XP_032801338.1">
    <property type="nucleotide sequence ID" value="XM_032945447.1"/>
</dbReference>
<feature type="compositionally biased region" description="Gly residues" evidence="1">
    <location>
        <begin position="614"/>
        <end position="624"/>
    </location>
</feature>
<keyword evidence="2" id="KW-1185">Reference proteome</keyword>
<feature type="compositionally biased region" description="Basic and acidic residues" evidence="1">
    <location>
        <begin position="393"/>
        <end position="407"/>
    </location>
</feature>
<sequence>MAIGVGSDRRSVGNEHAALNGAAWLSRHERPVPGAPGPPRGPSSESCTLDERTMRPAALAVGESARPTPVRGAGQVRRLDSISEEERADVGASPSGATTKRESGDPGLAAHEPSVNWAVGEEEERSMGTAATAGMSRGGASAPPDSPRGGATATIGTAALSRFSEDIARTVTEQGTAAAHSLLNARCPPAAAAMEYSHGGNKAGGHEGVDSGISRAGGAMEEEATEAVMERARPPEKSAGPRGTRSKRRRRTAPPATAAGPPTSPAGFRIAQMAPCVCAEAELHLKAGHEIASACEEISRAMERCSRPTAPAASTPPGDDRPLPLELPRRQGRGLGEDEAEPEERATVPGRDGSPVRSRTEVGAWQDADDDGAVGAPAWAKDSGGAGRGQEGSSKERASEGQGEEKAAAAWCGSGGTPREDERGCVEQTALAVRLTPRTTMTAVHPGENGCPVPLGRPGGQGETSTQAAGMHGGAQRAAHEAISRAAHLSGLCGDIAKQLQHQQQNQQLNQQQQHQQQQHQLLNQQQELQQQQQQQQQQHQRNAPECAARATSDSAEGQGGSARGPDPAAGRKRGTDGVVGAANRPGEREGKVLNARAISEVGQVEENDRKGLAGTGGRDGGTPHGSEGGRRLAREGAMPKRQYAHASGGRGAGEGRLDTRPAVKKTRNVETRIRGESEGLIPRQKRGQGFRGRVGPLHIDDEL</sequence>
<protein>
    <submittedName>
        <fullName evidence="3">Protein PRRC2A-like</fullName>
    </submittedName>
</protein>